<evidence type="ECO:0000313" key="4">
    <source>
        <dbReference type="Proteomes" id="UP000675781"/>
    </source>
</evidence>
<dbReference type="EMBL" id="JAGSOG010000193">
    <property type="protein sequence ID" value="MBR7837282.1"/>
    <property type="molecule type" value="Genomic_DNA"/>
</dbReference>
<feature type="transmembrane region" description="Helical" evidence="2">
    <location>
        <begin position="174"/>
        <end position="194"/>
    </location>
</feature>
<gene>
    <name evidence="3" type="ORF">KDL01_28650</name>
</gene>
<feature type="transmembrane region" description="Helical" evidence="2">
    <location>
        <begin position="123"/>
        <end position="145"/>
    </location>
</feature>
<feature type="transmembrane region" description="Helical" evidence="2">
    <location>
        <begin position="96"/>
        <end position="117"/>
    </location>
</feature>
<dbReference type="AlphaFoldDB" id="A0A941IT73"/>
<dbReference type="Proteomes" id="UP000675781">
    <property type="component" value="Unassembled WGS sequence"/>
</dbReference>
<keyword evidence="2" id="KW-0812">Transmembrane</keyword>
<feature type="region of interest" description="Disordered" evidence="1">
    <location>
        <begin position="1"/>
        <end position="29"/>
    </location>
</feature>
<keyword evidence="4" id="KW-1185">Reference proteome</keyword>
<feature type="compositionally biased region" description="Low complexity" evidence="1">
    <location>
        <begin position="43"/>
        <end position="73"/>
    </location>
</feature>
<organism evidence="3 4">
    <name type="scientific">Actinospica durhamensis</name>
    <dbReference type="NCBI Taxonomy" id="1508375"/>
    <lineage>
        <taxon>Bacteria</taxon>
        <taxon>Bacillati</taxon>
        <taxon>Actinomycetota</taxon>
        <taxon>Actinomycetes</taxon>
        <taxon>Catenulisporales</taxon>
        <taxon>Actinospicaceae</taxon>
        <taxon>Actinospica</taxon>
    </lineage>
</organism>
<keyword evidence="2" id="KW-1133">Transmembrane helix</keyword>
<reference evidence="3" key="1">
    <citation type="submission" date="2021-04" db="EMBL/GenBank/DDBJ databases">
        <title>Genome based classification of Actinospica acidithermotolerans sp. nov., an actinobacterium isolated from an Indonesian hot spring.</title>
        <authorList>
            <person name="Kusuma A.B."/>
            <person name="Putra K.E."/>
            <person name="Nafisah S."/>
            <person name="Loh J."/>
            <person name="Nouioui I."/>
            <person name="Goodfellow M."/>
        </authorList>
    </citation>
    <scope>NUCLEOTIDE SEQUENCE</scope>
    <source>
        <strain evidence="3">CSCA 57</strain>
    </source>
</reference>
<proteinExistence type="predicted"/>
<evidence type="ECO:0000256" key="2">
    <source>
        <dbReference type="SAM" id="Phobius"/>
    </source>
</evidence>
<dbReference type="RefSeq" id="WP_212531749.1">
    <property type="nucleotide sequence ID" value="NZ_JAGSOG010000193.1"/>
</dbReference>
<evidence type="ECO:0000256" key="1">
    <source>
        <dbReference type="SAM" id="MobiDB-lite"/>
    </source>
</evidence>
<dbReference type="InterPro" id="IPR046096">
    <property type="entry name" value="DUF6114"/>
</dbReference>
<dbReference type="Pfam" id="PF19609">
    <property type="entry name" value="DUF6114"/>
    <property type="match status" value="1"/>
</dbReference>
<sequence length="211" mass="22206">MTFEPEEEPARTDSPAGHQPTGEPGVSDDFALTAALAEAVAATEALEPAEPAGSVGSVSASEAAEPGEAAEPAGPRPPLTRRARVGFRDWRRARPFWGGLLVLLGGGEIIFTYHAPMALVMHFGLYGLAGYLVPGMLVLLGVLILFDPQHRTFYSVLAVLAALGSWLTSNLGGFIVGMLLGLIGGSMAFGWQVGAKPARKRGKRYRPSATH</sequence>
<feature type="transmembrane region" description="Helical" evidence="2">
    <location>
        <begin position="152"/>
        <end position="168"/>
    </location>
</feature>
<feature type="region of interest" description="Disordered" evidence="1">
    <location>
        <begin position="43"/>
        <end position="81"/>
    </location>
</feature>
<comment type="caution">
    <text evidence="3">The sequence shown here is derived from an EMBL/GenBank/DDBJ whole genome shotgun (WGS) entry which is preliminary data.</text>
</comment>
<keyword evidence="2" id="KW-0472">Membrane</keyword>
<protein>
    <submittedName>
        <fullName evidence="3">Uncharacterized protein</fullName>
    </submittedName>
</protein>
<name>A0A941IT73_9ACTN</name>
<evidence type="ECO:0000313" key="3">
    <source>
        <dbReference type="EMBL" id="MBR7837282.1"/>
    </source>
</evidence>
<accession>A0A941IT73</accession>